<protein>
    <recommendedName>
        <fullName evidence="9">Senescence-associated protein</fullName>
    </recommendedName>
</protein>
<dbReference type="GO" id="GO:0016020">
    <property type="term" value="C:membrane"/>
    <property type="evidence" value="ECO:0007669"/>
    <property type="project" value="UniProtKB-SubCell"/>
</dbReference>
<dbReference type="Proteomes" id="UP001157006">
    <property type="component" value="Chromosome 4"/>
</dbReference>
<keyword evidence="4 6" id="KW-1133">Transmembrane helix</keyword>
<evidence type="ECO:0000256" key="2">
    <source>
        <dbReference type="ARBA" id="ARBA00006840"/>
    </source>
</evidence>
<evidence type="ECO:0000256" key="6">
    <source>
        <dbReference type="SAM" id="Phobius"/>
    </source>
</evidence>
<evidence type="ECO:0000256" key="1">
    <source>
        <dbReference type="ARBA" id="ARBA00004370"/>
    </source>
</evidence>
<evidence type="ECO:0000256" key="5">
    <source>
        <dbReference type="ARBA" id="ARBA00023136"/>
    </source>
</evidence>
<name>A0AAV1AM70_VICFA</name>
<sequence length="161" mass="17903">MVGRNNDSLIFKHLSTTQAGCCKPPEYCGFTMKNATFWEVPKSGLAANNSDCATWNNRQDKLCYECNACKGGVLANIRNQWRHLTVFNAIVLVLVTSFTLWDAMPSGTTERFAHSTSLITLCLKFVIYLVFECYTDAIPSVPLTGALGTSLEQNYFAHTQT</sequence>
<dbReference type="PANTHER" id="PTHR32191">
    <property type="entry name" value="TETRASPANIN-8-RELATED"/>
    <property type="match status" value="1"/>
</dbReference>
<feature type="transmembrane region" description="Helical" evidence="6">
    <location>
        <begin position="84"/>
        <end position="101"/>
    </location>
</feature>
<evidence type="ECO:0000256" key="4">
    <source>
        <dbReference type="ARBA" id="ARBA00022989"/>
    </source>
</evidence>
<proteinExistence type="inferred from homology"/>
<dbReference type="InterPro" id="IPR044991">
    <property type="entry name" value="TET_plant"/>
</dbReference>
<organism evidence="7 8">
    <name type="scientific">Vicia faba</name>
    <name type="common">Broad bean</name>
    <name type="synonym">Faba vulgaris</name>
    <dbReference type="NCBI Taxonomy" id="3906"/>
    <lineage>
        <taxon>Eukaryota</taxon>
        <taxon>Viridiplantae</taxon>
        <taxon>Streptophyta</taxon>
        <taxon>Embryophyta</taxon>
        <taxon>Tracheophyta</taxon>
        <taxon>Spermatophyta</taxon>
        <taxon>Magnoliopsida</taxon>
        <taxon>eudicotyledons</taxon>
        <taxon>Gunneridae</taxon>
        <taxon>Pentapetalae</taxon>
        <taxon>rosids</taxon>
        <taxon>fabids</taxon>
        <taxon>Fabales</taxon>
        <taxon>Fabaceae</taxon>
        <taxon>Papilionoideae</taxon>
        <taxon>50 kb inversion clade</taxon>
        <taxon>NPAAA clade</taxon>
        <taxon>Hologalegina</taxon>
        <taxon>IRL clade</taxon>
        <taxon>Fabeae</taxon>
        <taxon>Vicia</taxon>
    </lineage>
</organism>
<accession>A0AAV1AM70</accession>
<evidence type="ECO:0000313" key="8">
    <source>
        <dbReference type="Proteomes" id="UP001157006"/>
    </source>
</evidence>
<evidence type="ECO:0000313" key="7">
    <source>
        <dbReference type="EMBL" id="CAI8610179.1"/>
    </source>
</evidence>
<keyword evidence="5 6" id="KW-0472">Membrane</keyword>
<dbReference type="GO" id="GO:0009734">
    <property type="term" value="P:auxin-activated signaling pathway"/>
    <property type="evidence" value="ECO:0007669"/>
    <property type="project" value="InterPro"/>
</dbReference>
<reference evidence="7 8" key="1">
    <citation type="submission" date="2023-01" db="EMBL/GenBank/DDBJ databases">
        <authorList>
            <person name="Kreplak J."/>
        </authorList>
    </citation>
    <scope>NUCLEOTIDE SEQUENCE [LARGE SCALE GENOMIC DNA]</scope>
</reference>
<comment type="similarity">
    <text evidence="2">Belongs to the tetraspanin (TM4SF) family.</text>
</comment>
<dbReference type="EMBL" id="OX451739">
    <property type="protein sequence ID" value="CAI8610179.1"/>
    <property type="molecule type" value="Genomic_DNA"/>
</dbReference>
<dbReference type="AlphaFoldDB" id="A0AAV1AM70"/>
<keyword evidence="3 6" id="KW-0812">Transmembrane</keyword>
<gene>
    <name evidence="7" type="ORF">VFH_IV169520</name>
</gene>
<evidence type="ECO:0008006" key="9">
    <source>
        <dbReference type="Google" id="ProtNLM"/>
    </source>
</evidence>
<keyword evidence="8" id="KW-1185">Reference proteome</keyword>
<feature type="transmembrane region" description="Helical" evidence="6">
    <location>
        <begin position="113"/>
        <end position="131"/>
    </location>
</feature>
<comment type="subcellular location">
    <subcellularLocation>
        <location evidence="1">Membrane</location>
    </subcellularLocation>
</comment>
<evidence type="ECO:0000256" key="3">
    <source>
        <dbReference type="ARBA" id="ARBA00022692"/>
    </source>
</evidence>